<dbReference type="Proteomes" id="UP000236291">
    <property type="component" value="Unassembled WGS sequence"/>
</dbReference>
<reference evidence="1 2" key="1">
    <citation type="journal article" date="2014" name="Am. J. Bot.">
        <title>Genome assembly and annotation for red clover (Trifolium pratense; Fabaceae).</title>
        <authorList>
            <person name="Istvanek J."/>
            <person name="Jaros M."/>
            <person name="Krenek A."/>
            <person name="Repkova J."/>
        </authorList>
    </citation>
    <scope>NUCLEOTIDE SEQUENCE [LARGE SCALE GENOMIC DNA]</scope>
    <source>
        <strain evidence="2">cv. Tatra</strain>
        <tissue evidence="1">Young leaves</tissue>
    </source>
</reference>
<dbReference type="AlphaFoldDB" id="A0A2K3NH00"/>
<protein>
    <submittedName>
        <fullName evidence="1">Uncharacterized protein</fullName>
    </submittedName>
</protein>
<reference evidence="1 2" key="2">
    <citation type="journal article" date="2017" name="Front. Plant Sci.">
        <title>Gene Classification and Mining of Molecular Markers Useful in Red Clover (Trifolium pratense) Breeding.</title>
        <authorList>
            <person name="Istvanek J."/>
            <person name="Dluhosova J."/>
            <person name="Dluhos P."/>
            <person name="Patkova L."/>
            <person name="Nedelnik J."/>
            <person name="Repkova J."/>
        </authorList>
    </citation>
    <scope>NUCLEOTIDE SEQUENCE [LARGE SCALE GENOMIC DNA]</scope>
    <source>
        <strain evidence="2">cv. Tatra</strain>
        <tissue evidence="1">Young leaves</tissue>
    </source>
</reference>
<sequence length="64" mass="7212">MKFDTGFSLHRSTPIIVVGLQVLLSGRETRIMSRFSMHGMKKRILRWIFRVGIMNGSGGAETMA</sequence>
<gene>
    <name evidence="1" type="ORF">L195_g025602</name>
</gene>
<organism evidence="1 2">
    <name type="scientific">Trifolium pratense</name>
    <name type="common">Red clover</name>
    <dbReference type="NCBI Taxonomy" id="57577"/>
    <lineage>
        <taxon>Eukaryota</taxon>
        <taxon>Viridiplantae</taxon>
        <taxon>Streptophyta</taxon>
        <taxon>Embryophyta</taxon>
        <taxon>Tracheophyta</taxon>
        <taxon>Spermatophyta</taxon>
        <taxon>Magnoliopsida</taxon>
        <taxon>eudicotyledons</taxon>
        <taxon>Gunneridae</taxon>
        <taxon>Pentapetalae</taxon>
        <taxon>rosids</taxon>
        <taxon>fabids</taxon>
        <taxon>Fabales</taxon>
        <taxon>Fabaceae</taxon>
        <taxon>Papilionoideae</taxon>
        <taxon>50 kb inversion clade</taxon>
        <taxon>NPAAA clade</taxon>
        <taxon>Hologalegina</taxon>
        <taxon>IRL clade</taxon>
        <taxon>Trifolieae</taxon>
        <taxon>Trifolium</taxon>
    </lineage>
</organism>
<dbReference type="EMBL" id="ASHM01021163">
    <property type="protein sequence ID" value="PNY02297.1"/>
    <property type="molecule type" value="Genomic_DNA"/>
</dbReference>
<accession>A0A2K3NH00</accession>
<evidence type="ECO:0000313" key="2">
    <source>
        <dbReference type="Proteomes" id="UP000236291"/>
    </source>
</evidence>
<proteinExistence type="predicted"/>
<evidence type="ECO:0000313" key="1">
    <source>
        <dbReference type="EMBL" id="PNY02297.1"/>
    </source>
</evidence>
<comment type="caution">
    <text evidence="1">The sequence shown here is derived from an EMBL/GenBank/DDBJ whole genome shotgun (WGS) entry which is preliminary data.</text>
</comment>
<name>A0A2K3NH00_TRIPR</name>